<protein>
    <submittedName>
        <fullName evidence="4">Methyltransferase domain family</fullName>
    </submittedName>
</protein>
<evidence type="ECO:0000313" key="4">
    <source>
        <dbReference type="EMBL" id="EDX76864.1"/>
    </source>
</evidence>
<feature type="domain" description="Methyltransferase" evidence="3">
    <location>
        <begin position="64"/>
        <end position="153"/>
    </location>
</feature>
<dbReference type="CDD" id="cd02440">
    <property type="entry name" value="AdoMet_MTases"/>
    <property type="match status" value="1"/>
</dbReference>
<evidence type="ECO:0000256" key="1">
    <source>
        <dbReference type="ARBA" id="ARBA00022603"/>
    </source>
</evidence>
<keyword evidence="1 4" id="KW-0489">Methyltransferase</keyword>
<name>B4VME6_9CYAN</name>
<dbReference type="Gene3D" id="3.40.50.150">
    <property type="entry name" value="Vaccinia Virus protein VP39"/>
    <property type="match status" value="1"/>
</dbReference>
<dbReference type="Proteomes" id="UP000003835">
    <property type="component" value="Unassembled WGS sequence"/>
</dbReference>
<evidence type="ECO:0000256" key="2">
    <source>
        <dbReference type="ARBA" id="ARBA00022679"/>
    </source>
</evidence>
<evidence type="ECO:0000313" key="5">
    <source>
        <dbReference type="Proteomes" id="UP000003835"/>
    </source>
</evidence>
<dbReference type="GO" id="GO:0008168">
    <property type="term" value="F:methyltransferase activity"/>
    <property type="evidence" value="ECO:0007669"/>
    <property type="project" value="UniProtKB-KW"/>
</dbReference>
<dbReference type="SUPFAM" id="SSF53335">
    <property type="entry name" value="S-adenosyl-L-methionine-dependent methyltransferases"/>
    <property type="match status" value="1"/>
</dbReference>
<dbReference type="EMBL" id="DS989845">
    <property type="protein sequence ID" value="EDX76864.1"/>
    <property type="molecule type" value="Genomic_DNA"/>
</dbReference>
<dbReference type="PANTHER" id="PTHR44942:SF4">
    <property type="entry name" value="METHYLTRANSFERASE TYPE 11 DOMAIN-CONTAINING PROTEIN"/>
    <property type="match status" value="1"/>
</dbReference>
<dbReference type="InterPro" id="IPR041698">
    <property type="entry name" value="Methyltransf_25"/>
</dbReference>
<organism evidence="4 5">
    <name type="scientific">Coleofasciculus chthonoplastes PCC 7420</name>
    <dbReference type="NCBI Taxonomy" id="118168"/>
    <lineage>
        <taxon>Bacteria</taxon>
        <taxon>Bacillati</taxon>
        <taxon>Cyanobacteriota</taxon>
        <taxon>Cyanophyceae</taxon>
        <taxon>Coleofasciculales</taxon>
        <taxon>Coleofasciculaceae</taxon>
        <taxon>Coleofasciculus</taxon>
    </lineage>
</organism>
<dbReference type="RefSeq" id="WP_006099822.1">
    <property type="nucleotide sequence ID" value="NZ_DS989845.1"/>
</dbReference>
<dbReference type="PANTHER" id="PTHR44942">
    <property type="entry name" value="METHYLTRANSF_11 DOMAIN-CONTAINING PROTEIN"/>
    <property type="match status" value="1"/>
</dbReference>
<dbReference type="Pfam" id="PF13649">
    <property type="entry name" value="Methyltransf_25"/>
    <property type="match status" value="1"/>
</dbReference>
<accession>B4VME6</accession>
<evidence type="ECO:0000259" key="3">
    <source>
        <dbReference type="Pfam" id="PF13649"/>
    </source>
</evidence>
<dbReference type="HOGENOM" id="CLU_049344_7_0_3"/>
<sequence length="286" mass="32263">MMTDKDSASVKVWCSGIKDAYTLEQRKHWYSDVANVYDQARPRYPKTLIHRAVELAQLPAQASILEIGCGPGIATVEFAELGFSMVCLEPSPAACQLAKSNCSAYPNVEIINTTFEEWQLEPRRFNAILAATSMHWVSPEIRVQKSAKALQDKGSIMMLWNTPPHPNDEICHQFDEVYQTQAPSIPKFARYGSIETHEANLKEIEHDFINSGLFQNFLSEQLVCHTTHSIDEYLTLLSTISPYIKLESQQRASLFSGLRDVLERISTVRLKTSYLSALQIAQVNHG</sequence>
<gene>
    <name evidence="4" type="ORF">MC7420_1867</name>
</gene>
<dbReference type="eggNOG" id="COG0500">
    <property type="taxonomic scope" value="Bacteria"/>
</dbReference>
<keyword evidence="2 4" id="KW-0808">Transferase</keyword>
<reference evidence="4 5" key="1">
    <citation type="submission" date="2008-07" db="EMBL/GenBank/DDBJ databases">
        <authorList>
            <person name="Tandeau de Marsac N."/>
            <person name="Ferriera S."/>
            <person name="Johnson J."/>
            <person name="Kravitz S."/>
            <person name="Beeson K."/>
            <person name="Sutton G."/>
            <person name="Rogers Y.-H."/>
            <person name="Friedman R."/>
            <person name="Frazier M."/>
            <person name="Venter J.C."/>
        </authorList>
    </citation>
    <scope>NUCLEOTIDE SEQUENCE [LARGE SCALE GENOMIC DNA]</scope>
    <source>
        <strain evidence="4 5">PCC 7420</strain>
    </source>
</reference>
<dbReference type="InterPro" id="IPR051052">
    <property type="entry name" value="Diverse_substrate_MTase"/>
</dbReference>
<dbReference type="GO" id="GO:0032259">
    <property type="term" value="P:methylation"/>
    <property type="evidence" value="ECO:0007669"/>
    <property type="project" value="UniProtKB-KW"/>
</dbReference>
<dbReference type="STRING" id="118168.MC7420_1867"/>
<keyword evidence="5" id="KW-1185">Reference proteome</keyword>
<dbReference type="InterPro" id="IPR029063">
    <property type="entry name" value="SAM-dependent_MTases_sf"/>
</dbReference>
<dbReference type="AlphaFoldDB" id="B4VME6"/>
<proteinExistence type="predicted"/>